<feature type="compositionally biased region" description="Polar residues" evidence="10">
    <location>
        <begin position="309"/>
        <end position="336"/>
    </location>
</feature>
<keyword evidence="7" id="KW-0832">Ubl conjugation</keyword>
<evidence type="ECO:0000256" key="2">
    <source>
        <dbReference type="ARBA" id="ARBA00022499"/>
    </source>
</evidence>
<evidence type="ECO:0000256" key="9">
    <source>
        <dbReference type="ARBA" id="ARBA00023242"/>
    </source>
</evidence>
<name>A0A6P8SL17_GEOSA</name>
<dbReference type="SMART" id="SM00249">
    <property type="entry name" value="PHD"/>
    <property type="match status" value="1"/>
</dbReference>
<feature type="compositionally biased region" description="Polar residues" evidence="10">
    <location>
        <begin position="513"/>
        <end position="531"/>
    </location>
</feature>
<dbReference type="PROSITE" id="PS51805">
    <property type="entry name" value="EPHD"/>
    <property type="match status" value="1"/>
</dbReference>
<dbReference type="InterPro" id="IPR052440">
    <property type="entry name" value="Trans_Reg/Chrom_Remod"/>
</dbReference>
<dbReference type="PANTHER" id="PTHR14955">
    <property type="entry name" value="RETINOIC ACID INDUCED 1/TRANSCRIPTION FACTOR 20"/>
    <property type="match status" value="1"/>
</dbReference>
<dbReference type="GO" id="GO:0005634">
    <property type="term" value="C:nucleus"/>
    <property type="evidence" value="ECO:0007669"/>
    <property type="project" value="UniProtKB-SubCell"/>
</dbReference>
<sequence length="1874" mass="206372">MQSFRERCGFHGNQPNYQQVSQDSSRLENYRHQSQPGLNCERQRLVAKEYYNQQSYQGYENRAAEKYHRGSKQLPGQQLQGRPSFSNYGIQENKSYPTAQYSGEESLQNWGASPQQSLVGDLAKYEADLMKKAAAGPSGSRQYQEQAAQLSFRAHSLHLPQQSTVPYPKLQRQKIQNEVSAPPLPFSQSTHFTQHSQTFPASLTYSSAQGATQSVHSYKSCTAPSNQHHERVLPSASMAPGQRVQSLHGYQPNRIGYDQSQQQQQQPLASRHHGQETIHYQNLTKYQHYNQPGQTYCQSEAPVRTPEQYYQTFSPGSSHSPARSVGRSPSYSSTPSPLMPNLENFQYNQQSLNSGAFPAGIAEHSHFMPLLNPSPTDTSSPDPQSGNCKNLRKDKIAEKLLSDLNLQSLTALTSQVDNISNAVQLLSKSGMPQKKNIKTPARTPEQLKGQHCSPESSTYSAEQIGTPMSEPLGTPQSVHTEALDADYLSGSEDQLERSYLYCSSSRSPARASNCKTKPESVSTCSLTSPDDLSTKSDDSFQSIHATLPLETLAKYVSNERECPQLMVGSLSQEDLSSEMIALQEAIDNDKTDKVWSSSSALEKNDSIKSPLHLENHRPCLDPSAQSSWSNQGDTSAVTEALKLDKPPIKSNCKEFSDGPYENTPVQFPAAETKNVQMVASTPASSASYSCYSNTTANSMCSKTADHFVWPDKSIESCLRWKELQLGLNSSDLPKGLFQSKFVGSDKEKKNACPLIFQGDDPPMDIEPSEDFNKEEKEGENLSFREDGKTDSELWLEDARQCCDSDEFQEISMIASPDLKESDLEPEDYSPLCDLTSLERKSVIYEASLPKSSEKTPAVSSKDGQEAASESINAEEKENSVPSPHLSGQSVILLGPAVGTDSKVKSWFESSLPHMNPEEEIGGNEDTDVEKTEDQEAPLAVPLQDQKAPEDTSQIMAEELLKAKSLRTKRIPCRVLEGDECKEPLQTSVKDLQAANDPDDKGRVLEIPSEPTICKSSYGQTAKVTSEDLPARMCTRSFSASADSKANGPLSGLKASHQDKLTKRGAFIMKQKVVFKAGKRTRKVTPKAIQASSDQNAFPYPNVVQNSEPGDQDAKDMGPKNVTVKDQRSMILRSRTRTQELFHVKKRREKRTGDSRHKHRRTAKKIVPNHYISSAAFKIPAPNAPRAGKGSKRAKLPKSGAGVGGKTSERPLHSLKRKSAFISPVPAKKRSLILRSASVKEEKSETPPSLFKKMPLSKKEKAKLPGRKSCEVIVKCPVAKGTPDGCLKFSSRATFQGPVKTKVLPPRKGRGLKLEAIVQKIASPNLKKFACTAAATLAAVGTTARGTFKSAASDTERTLRHAGVASVMEEVRPVDQDPVQKAFAAKRGEQSCRNSTKRSLKGRPVSGRKLPSDCHKAETYLSPETMQHSGETSMTAKCVSLGPKRRSRKGKPAVLSKAKSTQDTPVRVSPSAHSTPKEGVVSGNTLATYVKDRPGEGKQPKTEDQQFLSEKGEGRCSQTRAQKRVNHASFNGYSKRQRKSLSRKKSNSRARRRRQAPLVNPIEPEIKLKYVSCKPLRVDNRAKPFVPYIRVEKRNEFTTSCDIINFLGEESRFHLEQGSALAGAPASKITLPPSSVMQLGPLVSKALSTSCIVCCLCWNPANYKDLGDLCGPYYPEDCLPKKKSKPKDRVRADSQGGEAPQPHSTERTLKVSDSNCTLNGKQPKMDNACADTGKQSSLRSSTRGMYRKLQSCYCCNRKAEGEEAEKPKRHQCSKASEPLPEEPSVETQEHWVHEACTVWAGGVYLIAGKLYGLKEAIEVAADVVCSSCQRTGASISCCHKGCPQSYHYPCANDTGCLLSEENFSLKCLRHKRQAL</sequence>
<dbReference type="Gene3D" id="3.30.40.10">
    <property type="entry name" value="Zinc/RING finger domain, C3HC4 (zinc finger)"/>
    <property type="match status" value="1"/>
</dbReference>
<proteinExistence type="predicted"/>
<dbReference type="CTD" id="10743"/>
<dbReference type="RefSeq" id="XP_033819556.1">
    <property type="nucleotide sequence ID" value="XM_033963665.1"/>
</dbReference>
<keyword evidence="5" id="KW-0863">Zinc-finger</keyword>
<evidence type="ECO:0000256" key="5">
    <source>
        <dbReference type="ARBA" id="ARBA00022771"/>
    </source>
</evidence>
<feature type="compositionally biased region" description="Polar residues" evidence="10">
    <location>
        <begin position="13"/>
        <end position="24"/>
    </location>
</feature>
<dbReference type="Pfam" id="PF13771">
    <property type="entry name" value="zf-HC5HC2H"/>
    <property type="match status" value="1"/>
</dbReference>
<keyword evidence="12" id="KW-1185">Reference proteome</keyword>
<evidence type="ECO:0000313" key="14">
    <source>
        <dbReference type="RefSeq" id="XP_033819557.1"/>
    </source>
</evidence>
<dbReference type="GO" id="GO:0006357">
    <property type="term" value="P:regulation of transcription by RNA polymerase II"/>
    <property type="evidence" value="ECO:0007669"/>
    <property type="project" value="TreeGrafter"/>
</dbReference>
<keyword evidence="9" id="KW-0539">Nucleus</keyword>
<feature type="compositionally biased region" description="Acidic residues" evidence="10">
    <location>
        <begin position="917"/>
        <end position="927"/>
    </location>
</feature>
<feature type="region of interest" description="Disordered" evidence="10">
    <location>
        <begin position="1179"/>
        <end position="1209"/>
    </location>
</feature>
<evidence type="ECO:0000256" key="10">
    <source>
        <dbReference type="SAM" id="MobiDB-lite"/>
    </source>
</evidence>
<feature type="compositionally biased region" description="Basic and acidic residues" evidence="10">
    <location>
        <begin position="606"/>
        <end position="619"/>
    </location>
</feature>
<evidence type="ECO:0000256" key="8">
    <source>
        <dbReference type="ARBA" id="ARBA00023159"/>
    </source>
</evidence>
<feature type="region of interest" description="Disordered" evidence="10">
    <location>
        <begin position="309"/>
        <end position="342"/>
    </location>
</feature>
<reference evidence="13 14" key="1">
    <citation type="submission" date="2025-04" db="UniProtKB">
        <authorList>
            <consortium name="RefSeq"/>
        </authorList>
    </citation>
    <scope>IDENTIFICATION</scope>
</reference>
<evidence type="ECO:0000259" key="11">
    <source>
        <dbReference type="PROSITE" id="PS51805"/>
    </source>
</evidence>
<accession>A0A6P8SL17</accession>
<organism evidence="12 15">
    <name type="scientific">Geotrypetes seraphini</name>
    <name type="common">Gaboon caecilian</name>
    <name type="synonym">Caecilia seraphini</name>
    <dbReference type="NCBI Taxonomy" id="260995"/>
    <lineage>
        <taxon>Eukaryota</taxon>
        <taxon>Metazoa</taxon>
        <taxon>Chordata</taxon>
        <taxon>Craniata</taxon>
        <taxon>Vertebrata</taxon>
        <taxon>Euteleostomi</taxon>
        <taxon>Amphibia</taxon>
        <taxon>Gymnophiona</taxon>
        <taxon>Geotrypetes</taxon>
    </lineage>
</organism>
<dbReference type="RefSeq" id="XP_033819557.1">
    <property type="nucleotide sequence ID" value="XM_033963666.1"/>
</dbReference>
<evidence type="ECO:0000313" key="15">
    <source>
        <dbReference type="RefSeq" id="XP_033819559.1"/>
    </source>
</evidence>
<dbReference type="PANTHER" id="PTHR14955:SF6">
    <property type="entry name" value="RETINOIC ACID-INDUCED PROTEIN 1"/>
    <property type="match status" value="1"/>
</dbReference>
<feature type="domain" description="PHD-type" evidence="11">
    <location>
        <begin position="1748"/>
        <end position="1870"/>
    </location>
</feature>
<feature type="region of interest" description="Disordered" evidence="10">
    <location>
        <begin position="909"/>
        <end position="950"/>
    </location>
</feature>
<feature type="region of interest" description="Disordered" evidence="10">
    <location>
        <begin position="66"/>
        <end position="91"/>
    </location>
</feature>
<feature type="region of interest" description="Disordered" evidence="10">
    <location>
        <begin position="1"/>
        <end position="37"/>
    </location>
</feature>
<feature type="region of interest" description="Disordered" evidence="10">
    <location>
        <begin position="606"/>
        <end position="635"/>
    </location>
</feature>
<dbReference type="RefSeq" id="XP_033819559.1">
    <property type="nucleotide sequence ID" value="XM_033963668.1"/>
</dbReference>
<dbReference type="GeneID" id="117369294"/>
<dbReference type="InterPro" id="IPR013083">
    <property type="entry name" value="Znf_RING/FYVE/PHD"/>
</dbReference>
<dbReference type="GO" id="GO:0008270">
    <property type="term" value="F:zinc ion binding"/>
    <property type="evidence" value="ECO:0007669"/>
    <property type="project" value="UniProtKB-KW"/>
</dbReference>
<feature type="compositionally biased region" description="Polar residues" evidence="10">
    <location>
        <begin position="623"/>
        <end position="635"/>
    </location>
</feature>
<keyword evidence="8" id="KW-0010">Activator</keyword>
<dbReference type="Proteomes" id="UP000515159">
    <property type="component" value="Chromosome 11"/>
</dbReference>
<dbReference type="InterPro" id="IPR034732">
    <property type="entry name" value="EPHD"/>
</dbReference>
<gene>
    <name evidence="13 14 15" type="primary">RAI1</name>
</gene>
<evidence type="ECO:0000256" key="4">
    <source>
        <dbReference type="ARBA" id="ARBA00022723"/>
    </source>
</evidence>
<feature type="region of interest" description="Disordered" evidence="10">
    <location>
        <begin position="252"/>
        <end position="274"/>
    </location>
</feature>
<feature type="region of interest" description="Disordered" evidence="10">
    <location>
        <begin position="1680"/>
        <end position="1711"/>
    </location>
</feature>
<feature type="compositionally biased region" description="Basic and acidic residues" evidence="10">
    <location>
        <begin position="770"/>
        <end position="789"/>
    </location>
</feature>
<evidence type="ECO:0000313" key="12">
    <source>
        <dbReference type="Proteomes" id="UP000515159"/>
    </source>
</evidence>
<dbReference type="KEGG" id="gsh:117369294"/>
<feature type="region of interest" description="Disordered" evidence="10">
    <location>
        <begin position="755"/>
        <end position="789"/>
    </location>
</feature>
<feature type="compositionally biased region" description="Polar residues" evidence="10">
    <location>
        <begin position="1421"/>
        <end position="1434"/>
    </location>
</feature>
<evidence type="ECO:0000256" key="1">
    <source>
        <dbReference type="ARBA" id="ARBA00004123"/>
    </source>
</evidence>
<feature type="compositionally biased region" description="Polar residues" evidence="10">
    <location>
        <begin position="453"/>
        <end position="463"/>
    </location>
</feature>
<keyword evidence="2" id="KW-1017">Isopeptide bond</keyword>
<protein>
    <submittedName>
        <fullName evidence="13 14">Retinoic acid-induced protein 1</fullName>
    </submittedName>
</protein>
<feature type="compositionally biased region" description="Basic residues" evidence="10">
    <location>
        <begin position="1534"/>
        <end position="1554"/>
    </location>
</feature>
<feature type="compositionally biased region" description="Polar residues" evidence="10">
    <location>
        <begin position="74"/>
        <end position="91"/>
    </location>
</feature>
<comment type="subcellular location">
    <subcellularLocation>
        <location evidence="1">Nucleus</location>
    </subcellularLocation>
</comment>
<feature type="region of interest" description="Disordered" evidence="10">
    <location>
        <begin position="1385"/>
        <end position="1557"/>
    </location>
</feature>
<evidence type="ECO:0000313" key="13">
    <source>
        <dbReference type="RefSeq" id="XP_033819556.1"/>
    </source>
</evidence>
<feature type="compositionally biased region" description="Polar residues" evidence="10">
    <location>
        <begin position="879"/>
        <end position="889"/>
    </location>
</feature>
<evidence type="ECO:0000256" key="7">
    <source>
        <dbReference type="ARBA" id="ARBA00022843"/>
    </source>
</evidence>
<feature type="region of interest" description="Disordered" evidence="10">
    <location>
        <begin position="845"/>
        <end position="893"/>
    </location>
</feature>
<dbReference type="GO" id="GO:0032922">
    <property type="term" value="P:circadian regulation of gene expression"/>
    <property type="evidence" value="ECO:0007669"/>
    <property type="project" value="TreeGrafter"/>
</dbReference>
<dbReference type="OrthoDB" id="10029243at2759"/>
<keyword evidence="3" id="KW-0597">Phosphoprotein</keyword>
<feature type="region of interest" description="Disordered" evidence="10">
    <location>
        <begin position="1096"/>
        <end position="1119"/>
    </location>
</feature>
<dbReference type="FunFam" id="3.30.40.10:FF:000116">
    <property type="entry name" value="Transcription factor 20 (AR1)"/>
    <property type="match status" value="1"/>
</dbReference>
<evidence type="ECO:0000256" key="3">
    <source>
        <dbReference type="ARBA" id="ARBA00022553"/>
    </source>
</evidence>
<keyword evidence="4" id="KW-0479">Metal-binding</keyword>
<evidence type="ECO:0000256" key="6">
    <source>
        <dbReference type="ARBA" id="ARBA00022833"/>
    </source>
</evidence>
<keyword evidence="6" id="KW-0862">Zinc</keyword>
<feature type="region of interest" description="Disordered" evidence="10">
    <location>
        <begin position="433"/>
        <end position="471"/>
    </location>
</feature>
<feature type="region of interest" description="Disordered" evidence="10">
    <location>
        <begin position="506"/>
        <end position="535"/>
    </location>
</feature>
<dbReference type="InterPro" id="IPR001965">
    <property type="entry name" value="Znf_PHD"/>
</dbReference>
<feature type="compositionally biased region" description="Basic and acidic residues" evidence="10">
    <location>
        <begin position="1489"/>
        <end position="1513"/>
    </location>
</feature>